<proteinExistence type="predicted"/>
<dbReference type="KEGG" id="bthg:MS2017_0567"/>
<dbReference type="InterPro" id="IPR015032">
    <property type="entry name" value="ThsB__TIR-like_domain"/>
</dbReference>
<dbReference type="Gene3D" id="3.40.50.10140">
    <property type="entry name" value="Toll/interleukin-1 receptor homology (TIR) domain"/>
    <property type="match status" value="1"/>
</dbReference>
<dbReference type="EMBL" id="CP024634">
    <property type="protein sequence ID" value="AYQ56303.1"/>
    <property type="molecule type" value="Genomic_DNA"/>
</dbReference>
<accession>A0A3G3IKC8</accession>
<sequence length="229" mass="26463">MGKKVFVSYKHSDSSVQSLTRYCNNTVRDYVDYLINNTLKNDVYKGEGDEDLSDFKDGTIENHLKDKIHDSSITIVLISPNMKDLYKSESDQWIPWEISYSLKEITRSDKTSHTNGILAVVLPDMKGSYDYFLEEGTCIACNSSTTKTNILFQILRENMFNGKALIPTDCPNCDSYAERGRSYIESVKWEDFISNKDFYLDKAIEIMNDRKSYNITKEVQDNSYENTIF</sequence>
<evidence type="ECO:0000259" key="1">
    <source>
        <dbReference type="Pfam" id="PF08937"/>
    </source>
</evidence>
<gene>
    <name evidence="2" type="ORF">MS2017_0567</name>
</gene>
<dbReference type="InterPro" id="IPR035897">
    <property type="entry name" value="Toll_tir_struct_dom_sf"/>
</dbReference>
<dbReference type="RefSeq" id="WP_122951199.1">
    <property type="nucleotide sequence ID" value="NZ_CP024634.1"/>
</dbReference>
<dbReference type="Proteomes" id="UP000278334">
    <property type="component" value="Chromosome"/>
</dbReference>
<reference evidence="2 3" key="1">
    <citation type="submission" date="2017-11" db="EMBL/GenBank/DDBJ databases">
        <title>Genome sequence of the bacterial symbiont EPR9N from a vent mussel Bathymodiolus thermophilus.</title>
        <authorList>
            <person name="Won Y.-J."/>
        </authorList>
    </citation>
    <scope>NUCLEOTIDE SEQUENCE [LARGE SCALE GENOMIC DNA]</scope>
    <source>
        <strain evidence="2 3">EPR9N</strain>
    </source>
</reference>
<organism evidence="2 3">
    <name type="scientific">Bathymodiolus thermophilus thioautotrophic gill symbiont</name>
    <dbReference type="NCBI Taxonomy" id="2360"/>
    <lineage>
        <taxon>Bacteria</taxon>
        <taxon>Pseudomonadati</taxon>
        <taxon>Pseudomonadota</taxon>
        <taxon>Gammaproteobacteria</taxon>
        <taxon>sulfur-oxidizing symbionts</taxon>
    </lineage>
</organism>
<dbReference type="AlphaFoldDB" id="A0A3G3IKC8"/>
<evidence type="ECO:0000313" key="2">
    <source>
        <dbReference type="EMBL" id="AYQ56303.1"/>
    </source>
</evidence>
<evidence type="ECO:0000313" key="3">
    <source>
        <dbReference type="Proteomes" id="UP000278334"/>
    </source>
</evidence>
<name>A0A3G3IKC8_9GAMM</name>
<protein>
    <recommendedName>
        <fullName evidence="1">Thoeris protein ThsB TIR-like domain-containing protein</fullName>
    </recommendedName>
</protein>
<feature type="domain" description="Thoeris protein ThsB TIR-like" evidence="1">
    <location>
        <begin position="6"/>
        <end position="123"/>
    </location>
</feature>
<dbReference type="Pfam" id="PF08937">
    <property type="entry name" value="ThsB_TIR"/>
    <property type="match status" value="1"/>
</dbReference>